<feature type="transmembrane region" description="Helical" evidence="7">
    <location>
        <begin position="588"/>
        <end position="608"/>
    </location>
</feature>
<evidence type="ECO:0000256" key="7">
    <source>
        <dbReference type="SAM" id="Phobius"/>
    </source>
</evidence>
<evidence type="ECO:0000313" key="9">
    <source>
        <dbReference type="EMBL" id="ETO28955.1"/>
    </source>
</evidence>
<dbReference type="EMBL" id="ASPP01006354">
    <property type="protein sequence ID" value="ETO28955.1"/>
    <property type="molecule type" value="Genomic_DNA"/>
</dbReference>
<evidence type="ECO:0000256" key="1">
    <source>
        <dbReference type="ARBA" id="ARBA00004141"/>
    </source>
</evidence>
<evidence type="ECO:0000256" key="2">
    <source>
        <dbReference type="ARBA" id="ARBA00022448"/>
    </source>
</evidence>
<name>X6NRP8_RETFI</name>
<accession>X6NRP8</accession>
<organism evidence="9 10">
    <name type="scientific">Reticulomyxa filosa</name>
    <dbReference type="NCBI Taxonomy" id="46433"/>
    <lineage>
        <taxon>Eukaryota</taxon>
        <taxon>Sar</taxon>
        <taxon>Rhizaria</taxon>
        <taxon>Retaria</taxon>
        <taxon>Foraminifera</taxon>
        <taxon>Monothalamids</taxon>
        <taxon>Reticulomyxidae</taxon>
        <taxon>Reticulomyxa</taxon>
    </lineage>
</organism>
<keyword evidence="2" id="KW-0813">Transport</keyword>
<dbReference type="GO" id="GO:0016020">
    <property type="term" value="C:membrane"/>
    <property type="evidence" value="ECO:0007669"/>
    <property type="project" value="UniProtKB-SubCell"/>
</dbReference>
<dbReference type="InterPro" id="IPR026082">
    <property type="entry name" value="ABCA"/>
</dbReference>
<feature type="transmembrane region" description="Helical" evidence="7">
    <location>
        <begin position="517"/>
        <end position="537"/>
    </location>
</feature>
<dbReference type="AlphaFoldDB" id="X6NRP8"/>
<dbReference type="InterPro" id="IPR013525">
    <property type="entry name" value="ABC2_TM"/>
</dbReference>
<keyword evidence="6 7" id="KW-0472">Membrane</keyword>
<feature type="non-terminal residue" evidence="9">
    <location>
        <position position="635"/>
    </location>
</feature>
<dbReference type="OMA" id="SCITESW"/>
<dbReference type="GO" id="GO:0005319">
    <property type="term" value="F:lipid transporter activity"/>
    <property type="evidence" value="ECO:0007669"/>
    <property type="project" value="TreeGrafter"/>
</dbReference>
<dbReference type="Pfam" id="PF12698">
    <property type="entry name" value="ABC2_membrane_3"/>
    <property type="match status" value="1"/>
</dbReference>
<keyword evidence="10" id="KW-1185">Reference proteome</keyword>
<keyword evidence="3 7" id="KW-0812">Transmembrane</keyword>
<feature type="transmembrane region" description="Helical" evidence="7">
    <location>
        <begin position="398"/>
        <end position="423"/>
    </location>
</feature>
<proteinExistence type="predicted"/>
<evidence type="ECO:0000256" key="3">
    <source>
        <dbReference type="ARBA" id="ARBA00022692"/>
    </source>
</evidence>
<evidence type="ECO:0000256" key="6">
    <source>
        <dbReference type="ARBA" id="ARBA00023136"/>
    </source>
</evidence>
<dbReference type="OrthoDB" id="10255969at2759"/>
<comment type="caution">
    <text evidence="9">The sequence shown here is derived from an EMBL/GenBank/DDBJ whole genome shotgun (WGS) entry which is preliminary data.</text>
</comment>
<keyword evidence="5 7" id="KW-1133">Transmembrane helix</keyword>
<sequence length="635" mass="69850">MDEADILGDRIAIMSAGTVRCCGSSLFLKQKFGVGYTFVVSLEAGVKPITVKSAIDNLVLGSVQSASVLSVAGGEISYRLPFSETAVFPSMFESLDAQKKELKITGYGVSATTLEEVFMKIGEDFGATPVASASKSNMDDDSKLQITPVGHVTRATNAKENEDDGENEGLAKMFAQPTFRLAQQQECFVLLAHTWAILYKRLWWAVRDVRAMFFVIVLPCLLAALNFGVQNLQLAIDYPNLIFHVDQWYPPKEYQVPFATFTGSVSSVNELYNDNQWEMTYETSLSKQWGSIVKYGVNSGSAASNATTLEWKRQLFENRGGDEETQARHYTSVYLDPLSIDQVSAGFNLSASHGFPTALSMVDNWLLQYLVPSTAASIVTSTHPLPATKAEKVYAGSIAGLTASLTLTIALVFVPVGIVFPVVQERRQQMKHQQMVSGVSFVSYWLGQLIADFMVSLPTCALIVMMVHIFDVTAFKGDAELVFVAVMLLFLLSVLPLTYLLSLLFDSPDKAQASFTALYILLGLVLSIVTYVLMIISEQTKQINDVLEYFFRASPMYCVAHSLILVSFKPSVSPDLSYWDSKISGRSLSAMAVEAVVYFVLLLTVEYVSGFPSLMTQLGFTVDAPKPVLLFVCLF</sequence>
<feature type="transmembrane region" description="Helical" evidence="7">
    <location>
        <begin position="482"/>
        <end position="505"/>
    </location>
</feature>
<evidence type="ECO:0000313" key="10">
    <source>
        <dbReference type="Proteomes" id="UP000023152"/>
    </source>
</evidence>
<feature type="domain" description="ABC-2 type transporter transmembrane" evidence="8">
    <location>
        <begin position="342"/>
        <end position="603"/>
    </location>
</feature>
<dbReference type="PANTHER" id="PTHR19229">
    <property type="entry name" value="ATP-BINDING CASSETTE TRANSPORTER SUBFAMILY A ABCA"/>
    <property type="match status" value="1"/>
</dbReference>
<keyword evidence="4" id="KW-0677">Repeat</keyword>
<dbReference type="Proteomes" id="UP000023152">
    <property type="component" value="Unassembled WGS sequence"/>
</dbReference>
<evidence type="ECO:0000256" key="5">
    <source>
        <dbReference type="ARBA" id="ARBA00022989"/>
    </source>
</evidence>
<evidence type="ECO:0000256" key="4">
    <source>
        <dbReference type="ARBA" id="ARBA00022737"/>
    </source>
</evidence>
<evidence type="ECO:0000259" key="8">
    <source>
        <dbReference type="Pfam" id="PF12698"/>
    </source>
</evidence>
<gene>
    <name evidence="9" type="ORF">RFI_08172</name>
</gene>
<reference evidence="9 10" key="1">
    <citation type="journal article" date="2013" name="Curr. Biol.">
        <title>The Genome of the Foraminiferan Reticulomyxa filosa.</title>
        <authorList>
            <person name="Glockner G."/>
            <person name="Hulsmann N."/>
            <person name="Schleicher M."/>
            <person name="Noegel A.A."/>
            <person name="Eichinger L."/>
            <person name="Gallinger C."/>
            <person name="Pawlowski J."/>
            <person name="Sierra R."/>
            <person name="Euteneuer U."/>
            <person name="Pillet L."/>
            <person name="Moustafa A."/>
            <person name="Platzer M."/>
            <person name="Groth M."/>
            <person name="Szafranski K."/>
            <person name="Schliwa M."/>
        </authorList>
    </citation>
    <scope>NUCLEOTIDE SEQUENCE [LARGE SCALE GENOMIC DNA]</scope>
</reference>
<protein>
    <submittedName>
        <fullName evidence="9">ABC transporter family protein</fullName>
    </submittedName>
</protein>
<dbReference type="PANTHER" id="PTHR19229:SF36">
    <property type="entry name" value="ATP-BINDING CASSETTE SUB-FAMILY A MEMBER 2"/>
    <property type="match status" value="1"/>
</dbReference>
<comment type="subcellular location">
    <subcellularLocation>
        <location evidence="1">Membrane</location>
        <topology evidence="1">Multi-pass membrane protein</topology>
    </subcellularLocation>
</comment>
<dbReference type="GO" id="GO:0140359">
    <property type="term" value="F:ABC-type transporter activity"/>
    <property type="evidence" value="ECO:0007669"/>
    <property type="project" value="InterPro"/>
</dbReference>
<feature type="transmembrane region" description="Helical" evidence="7">
    <location>
        <begin position="444"/>
        <end position="470"/>
    </location>
</feature>